<evidence type="ECO:0000313" key="4">
    <source>
        <dbReference type="Proteomes" id="UP000014760"/>
    </source>
</evidence>
<dbReference type="InterPro" id="IPR036084">
    <property type="entry name" value="Ser_inhib-like_sf"/>
</dbReference>
<feature type="non-terminal residue" evidence="2">
    <location>
        <position position="53"/>
    </location>
</feature>
<reference evidence="2 4" key="2">
    <citation type="journal article" date="2013" name="Nature">
        <title>Insights into bilaterian evolution from three spiralian genomes.</title>
        <authorList>
            <person name="Simakov O."/>
            <person name="Marletaz F."/>
            <person name="Cho S.J."/>
            <person name="Edsinger-Gonzales E."/>
            <person name="Havlak P."/>
            <person name="Hellsten U."/>
            <person name="Kuo D.H."/>
            <person name="Larsson T."/>
            <person name="Lv J."/>
            <person name="Arendt D."/>
            <person name="Savage R."/>
            <person name="Osoegawa K."/>
            <person name="de Jong P."/>
            <person name="Grimwood J."/>
            <person name="Chapman J.A."/>
            <person name="Shapiro H."/>
            <person name="Aerts A."/>
            <person name="Otillar R.P."/>
            <person name="Terry A.Y."/>
            <person name="Boore J.L."/>
            <person name="Grigoriev I.V."/>
            <person name="Lindberg D.R."/>
            <person name="Seaver E.C."/>
            <person name="Weisblat D.A."/>
            <person name="Putnam N.H."/>
            <person name="Rokhsar D.S."/>
        </authorList>
    </citation>
    <scope>NUCLEOTIDE SEQUENCE</scope>
    <source>
        <strain evidence="2 4">I ESC-2004</strain>
    </source>
</reference>
<dbReference type="InterPro" id="IPR002919">
    <property type="entry name" value="TIL_dom"/>
</dbReference>
<dbReference type="Gene3D" id="2.10.25.10">
    <property type="entry name" value="Laminin"/>
    <property type="match status" value="1"/>
</dbReference>
<name>R7V644_CAPTE</name>
<evidence type="ECO:0000313" key="3">
    <source>
        <dbReference type="EnsemblMetazoa" id="CapteP31267"/>
    </source>
</evidence>
<accession>R7V644</accession>
<keyword evidence="4" id="KW-1185">Reference proteome</keyword>
<sequence>CAENEHYEGCGPVCEPSCADPDALGCKDNDSCEEGCFCNDGYLREGQECVAQC</sequence>
<dbReference type="EMBL" id="KB296869">
    <property type="protein sequence ID" value="ELU11205.1"/>
    <property type="molecule type" value="Genomic_DNA"/>
</dbReference>
<dbReference type="Proteomes" id="UP000014760">
    <property type="component" value="Unassembled WGS sequence"/>
</dbReference>
<dbReference type="SUPFAM" id="SSF57567">
    <property type="entry name" value="Serine protease inhibitors"/>
    <property type="match status" value="1"/>
</dbReference>
<dbReference type="EnsemblMetazoa" id="CapteT31267">
    <property type="protein sequence ID" value="CapteP31267"/>
    <property type="gene ID" value="CapteG31267"/>
</dbReference>
<dbReference type="Pfam" id="PF01826">
    <property type="entry name" value="TIL"/>
    <property type="match status" value="1"/>
</dbReference>
<evidence type="ECO:0000259" key="1">
    <source>
        <dbReference type="Pfam" id="PF01826"/>
    </source>
</evidence>
<proteinExistence type="predicted"/>
<dbReference type="OrthoDB" id="6236007at2759"/>
<evidence type="ECO:0000313" key="2">
    <source>
        <dbReference type="EMBL" id="ELU11205.1"/>
    </source>
</evidence>
<gene>
    <name evidence="2" type="ORF">CAPTEDRAFT_31267</name>
</gene>
<dbReference type="OMA" id="CGREFIA"/>
<reference evidence="4" key="1">
    <citation type="submission" date="2012-12" db="EMBL/GenBank/DDBJ databases">
        <authorList>
            <person name="Hellsten U."/>
            <person name="Grimwood J."/>
            <person name="Chapman J.A."/>
            <person name="Shapiro H."/>
            <person name="Aerts A."/>
            <person name="Otillar R.P."/>
            <person name="Terry A.Y."/>
            <person name="Boore J.L."/>
            <person name="Simakov O."/>
            <person name="Marletaz F."/>
            <person name="Cho S.-J."/>
            <person name="Edsinger-Gonzales E."/>
            <person name="Havlak P."/>
            <person name="Kuo D.-H."/>
            <person name="Larsson T."/>
            <person name="Lv J."/>
            <person name="Arendt D."/>
            <person name="Savage R."/>
            <person name="Osoegawa K."/>
            <person name="de Jong P."/>
            <person name="Lindberg D.R."/>
            <person name="Seaver E.C."/>
            <person name="Weisblat D.A."/>
            <person name="Putnam N.H."/>
            <person name="Grigoriev I.V."/>
            <person name="Rokhsar D.S."/>
        </authorList>
    </citation>
    <scope>NUCLEOTIDE SEQUENCE</scope>
    <source>
        <strain evidence="4">I ESC-2004</strain>
    </source>
</reference>
<feature type="non-terminal residue" evidence="2">
    <location>
        <position position="1"/>
    </location>
</feature>
<feature type="domain" description="TIL" evidence="1">
    <location>
        <begin position="1"/>
        <end position="52"/>
    </location>
</feature>
<organism evidence="2">
    <name type="scientific">Capitella teleta</name>
    <name type="common">Polychaete worm</name>
    <dbReference type="NCBI Taxonomy" id="283909"/>
    <lineage>
        <taxon>Eukaryota</taxon>
        <taxon>Metazoa</taxon>
        <taxon>Spiralia</taxon>
        <taxon>Lophotrochozoa</taxon>
        <taxon>Annelida</taxon>
        <taxon>Polychaeta</taxon>
        <taxon>Sedentaria</taxon>
        <taxon>Scolecida</taxon>
        <taxon>Capitellidae</taxon>
        <taxon>Capitella</taxon>
    </lineage>
</organism>
<dbReference type="CDD" id="cd19941">
    <property type="entry name" value="TIL"/>
    <property type="match status" value="1"/>
</dbReference>
<protein>
    <recommendedName>
        <fullName evidence="1">TIL domain-containing protein</fullName>
    </recommendedName>
</protein>
<reference evidence="3" key="3">
    <citation type="submission" date="2015-06" db="UniProtKB">
        <authorList>
            <consortium name="EnsemblMetazoa"/>
        </authorList>
    </citation>
    <scope>IDENTIFICATION</scope>
</reference>
<dbReference type="AlphaFoldDB" id="R7V644"/>
<dbReference type="EMBL" id="AMQN01020217">
    <property type="status" value="NOT_ANNOTATED_CDS"/>
    <property type="molecule type" value="Genomic_DNA"/>
</dbReference>
<dbReference type="HOGENOM" id="CLU_156801_4_0_1"/>